<proteinExistence type="predicted"/>
<keyword evidence="3" id="KW-1185">Reference proteome</keyword>
<keyword evidence="2" id="KW-0489">Methyltransferase</keyword>
<dbReference type="Pfam" id="PF13679">
    <property type="entry name" value="Methyltransf_32"/>
    <property type="match status" value="1"/>
</dbReference>
<name>A0AAW1LTM8_POPJA</name>
<dbReference type="InterPro" id="IPR052220">
    <property type="entry name" value="METTL25"/>
</dbReference>
<feature type="domain" description="Methyltransferase" evidence="1">
    <location>
        <begin position="113"/>
        <end position="277"/>
    </location>
</feature>
<organism evidence="2 3">
    <name type="scientific">Popillia japonica</name>
    <name type="common">Japanese beetle</name>
    <dbReference type="NCBI Taxonomy" id="7064"/>
    <lineage>
        <taxon>Eukaryota</taxon>
        <taxon>Metazoa</taxon>
        <taxon>Ecdysozoa</taxon>
        <taxon>Arthropoda</taxon>
        <taxon>Hexapoda</taxon>
        <taxon>Insecta</taxon>
        <taxon>Pterygota</taxon>
        <taxon>Neoptera</taxon>
        <taxon>Endopterygota</taxon>
        <taxon>Coleoptera</taxon>
        <taxon>Polyphaga</taxon>
        <taxon>Scarabaeiformia</taxon>
        <taxon>Scarabaeidae</taxon>
        <taxon>Rutelinae</taxon>
        <taxon>Popillia</taxon>
    </lineage>
</organism>
<dbReference type="AlphaFoldDB" id="A0AAW1LTM8"/>
<dbReference type="PANTHER" id="PTHR12496:SF9">
    <property type="entry name" value="METHYLTRANSFERASE-LIKE PROTEIN 25-RELATED"/>
    <property type="match status" value="1"/>
</dbReference>
<keyword evidence="2" id="KW-0808">Transferase</keyword>
<evidence type="ECO:0000259" key="1">
    <source>
        <dbReference type="Pfam" id="PF13679"/>
    </source>
</evidence>
<reference evidence="2 3" key="1">
    <citation type="journal article" date="2024" name="BMC Genomics">
        <title>De novo assembly and annotation of Popillia japonica's genome with initial clues to its potential as an invasive pest.</title>
        <authorList>
            <person name="Cucini C."/>
            <person name="Boschi S."/>
            <person name="Funari R."/>
            <person name="Cardaioli E."/>
            <person name="Iannotti N."/>
            <person name="Marturano G."/>
            <person name="Paoli F."/>
            <person name="Bruttini M."/>
            <person name="Carapelli A."/>
            <person name="Frati F."/>
            <person name="Nardi F."/>
        </authorList>
    </citation>
    <scope>NUCLEOTIDE SEQUENCE [LARGE SCALE GENOMIC DNA]</scope>
    <source>
        <strain evidence="2">DMR45628</strain>
    </source>
</reference>
<evidence type="ECO:0000313" key="3">
    <source>
        <dbReference type="Proteomes" id="UP001458880"/>
    </source>
</evidence>
<dbReference type="EMBL" id="JASPKY010000103">
    <property type="protein sequence ID" value="KAK9737184.1"/>
    <property type="molecule type" value="Genomic_DNA"/>
</dbReference>
<accession>A0AAW1LTM8</accession>
<dbReference type="GO" id="GO:0008168">
    <property type="term" value="F:methyltransferase activity"/>
    <property type="evidence" value="ECO:0007669"/>
    <property type="project" value="UniProtKB-KW"/>
</dbReference>
<dbReference type="Proteomes" id="UP001458880">
    <property type="component" value="Unassembled WGS sequence"/>
</dbReference>
<comment type="caution">
    <text evidence="2">The sequence shown here is derived from an EMBL/GenBank/DDBJ whole genome shotgun (WGS) entry which is preliminary data.</text>
</comment>
<dbReference type="InterPro" id="IPR025714">
    <property type="entry name" value="Methyltranfer_dom"/>
</dbReference>
<dbReference type="PANTHER" id="PTHR12496">
    <property type="entry name" value="CGI-41 METHYLTRANSFERASE"/>
    <property type="match status" value="1"/>
</dbReference>
<protein>
    <submittedName>
        <fullName evidence="2">Methyltransferase domain</fullName>
    </submittedName>
</protein>
<sequence length="391" mass="44462">MEDVIRILKQYSPIVNTHMVDYFTKNSYEDSVPPEIKGEIDKLGYDKAVDYILNKEYSENVPNLNNFIETVLKFTLRNRIDICLNVDQLKQNFADLGCKNVSGLHLNVFMKPKKSHEVEILSEIAASLKTYGNTSHLVDIGDGKGYLSSLLSLHYKIPVLGIDAAEINTVGAIKRVEKLGKYWHGIVGTNKSMLAKSETKYENAYNLLYKQITQYITEKTDLKELVRNIFVEEISCIGIVGLHTCGNLAPASLKIYVNNEDVKMLCNISCCYHLLSEKSYDNDSESNTGFPMSQFLLGKQFYLGRNARMLSAHSTDRIFNKKELPNRNIFYRAVLEVFLSEYFPDLDTKEVGRFRGCKIEFGVYARKALKRKKSDGFEGVKLNLGCMQGKL</sequence>
<evidence type="ECO:0000313" key="2">
    <source>
        <dbReference type="EMBL" id="KAK9737184.1"/>
    </source>
</evidence>
<dbReference type="GO" id="GO:0032259">
    <property type="term" value="P:methylation"/>
    <property type="evidence" value="ECO:0007669"/>
    <property type="project" value="UniProtKB-KW"/>
</dbReference>
<gene>
    <name evidence="2" type="ORF">QE152_g10889</name>
</gene>